<accession>A0A8E7EK18</accession>
<gene>
    <name evidence="1" type="ORF">KHC33_00410</name>
</gene>
<name>A0A8E7EK18_9EURY</name>
<dbReference type="RefSeq" id="WP_214419842.1">
    <property type="nucleotide sequence ID" value="NZ_CP075546.1"/>
</dbReference>
<evidence type="ECO:0008006" key="3">
    <source>
        <dbReference type="Google" id="ProtNLM"/>
    </source>
</evidence>
<proteinExistence type="predicted"/>
<dbReference type="EMBL" id="CP075546">
    <property type="protein sequence ID" value="QVV89040.1"/>
    <property type="molecule type" value="Genomic_DNA"/>
</dbReference>
<evidence type="ECO:0000313" key="2">
    <source>
        <dbReference type="Proteomes" id="UP000680656"/>
    </source>
</evidence>
<dbReference type="KEGG" id="mrtj:KHC33_00410"/>
<protein>
    <recommendedName>
        <fullName evidence="3">Cytosolic protein</fullName>
    </recommendedName>
</protein>
<evidence type="ECO:0000313" key="1">
    <source>
        <dbReference type="EMBL" id="QVV89040.1"/>
    </source>
</evidence>
<dbReference type="Proteomes" id="UP000680656">
    <property type="component" value="Chromosome"/>
</dbReference>
<sequence length="164" mass="18841">MNQNVDKGQELIDAAKNWLAIDGLWFLAIEERYGLETAIACDAAVWKEFSRIEADRIMKRLNLPENGGLEALEIALHNRLFSLLNSYEIKKPREGILEYYTITCRTQAARDRKELPLFPCKEIGIIDYVTFAKRIDNRIQTECISCPPDPSSGSYHCGWRFTLP</sequence>
<dbReference type="GeneID" id="65095600"/>
<dbReference type="AlphaFoldDB" id="A0A8E7EK18"/>
<keyword evidence="2" id="KW-1185">Reference proteome</keyword>
<dbReference type="Pfam" id="PF19620">
    <property type="entry name" value="DUF6125"/>
    <property type="match status" value="1"/>
</dbReference>
<organism evidence="1 2">
    <name type="scientific">Methanospirillum purgamenti</name>
    <dbReference type="NCBI Taxonomy" id="2834276"/>
    <lineage>
        <taxon>Archaea</taxon>
        <taxon>Methanobacteriati</taxon>
        <taxon>Methanobacteriota</taxon>
        <taxon>Stenosarchaea group</taxon>
        <taxon>Methanomicrobia</taxon>
        <taxon>Methanomicrobiales</taxon>
        <taxon>Methanospirillaceae</taxon>
        <taxon>Methanospirillum</taxon>
    </lineage>
</organism>
<reference evidence="1 2" key="1">
    <citation type="submission" date="2021-05" db="EMBL/GenBank/DDBJ databases">
        <title>A novel Methanospirillum isolate from a pyrite-forming mixed culture.</title>
        <authorList>
            <person name="Bunk B."/>
            <person name="Sproer C."/>
            <person name="Spring S."/>
            <person name="Pester M."/>
        </authorList>
    </citation>
    <scope>NUCLEOTIDE SEQUENCE [LARGE SCALE GENOMIC DNA]</scope>
    <source>
        <strain evidence="1 2">J.3.6.1-F.2.7.3</strain>
    </source>
</reference>